<dbReference type="Gene3D" id="3.40.50.720">
    <property type="entry name" value="NAD(P)-binding Rossmann-like Domain"/>
    <property type="match status" value="1"/>
</dbReference>
<organism evidence="6 7">
    <name type="scientific">Sistotremastrum niveocremeum HHB9708</name>
    <dbReference type="NCBI Taxonomy" id="1314777"/>
    <lineage>
        <taxon>Eukaryota</taxon>
        <taxon>Fungi</taxon>
        <taxon>Dikarya</taxon>
        <taxon>Basidiomycota</taxon>
        <taxon>Agaricomycotina</taxon>
        <taxon>Agaricomycetes</taxon>
        <taxon>Sistotremastrales</taxon>
        <taxon>Sistotremastraceae</taxon>
        <taxon>Sertulicium</taxon>
        <taxon>Sertulicium niveocremeum</taxon>
    </lineage>
</organism>
<accession>A0A164QHZ4</accession>
<dbReference type="PANTHER" id="PTHR43103">
    <property type="entry name" value="NUCLEOSIDE-DIPHOSPHATE-SUGAR EPIMERASE"/>
    <property type="match status" value="1"/>
</dbReference>
<evidence type="ECO:0000259" key="5">
    <source>
        <dbReference type="Pfam" id="PF01370"/>
    </source>
</evidence>
<dbReference type="STRING" id="1314777.A0A164QHZ4"/>
<keyword evidence="3" id="KW-0520">NAD</keyword>
<comment type="similarity">
    <text evidence="1">Belongs to the NAD(P)-dependent epimerase/dehydratase family.</text>
</comment>
<evidence type="ECO:0000313" key="6">
    <source>
        <dbReference type="EMBL" id="KZS89677.1"/>
    </source>
</evidence>
<dbReference type="AlphaFoldDB" id="A0A164QHZ4"/>
<evidence type="ECO:0000256" key="3">
    <source>
        <dbReference type="ARBA" id="ARBA00023027"/>
    </source>
</evidence>
<name>A0A164QHZ4_9AGAM</name>
<dbReference type="Proteomes" id="UP000076722">
    <property type="component" value="Unassembled WGS sequence"/>
</dbReference>
<dbReference type="GO" id="GO:0016491">
    <property type="term" value="F:oxidoreductase activity"/>
    <property type="evidence" value="ECO:0007669"/>
    <property type="project" value="UniProtKB-KW"/>
</dbReference>
<keyword evidence="7" id="KW-1185">Reference proteome</keyword>
<evidence type="ECO:0000313" key="7">
    <source>
        <dbReference type="Proteomes" id="UP000076722"/>
    </source>
</evidence>
<feature type="compositionally biased region" description="Polar residues" evidence="4">
    <location>
        <begin position="1"/>
        <end position="14"/>
    </location>
</feature>
<feature type="region of interest" description="Disordered" evidence="4">
    <location>
        <begin position="1"/>
        <end position="31"/>
    </location>
</feature>
<dbReference type="CDD" id="cd08946">
    <property type="entry name" value="SDR_e"/>
    <property type="match status" value="1"/>
</dbReference>
<reference evidence="6 7" key="1">
    <citation type="journal article" date="2016" name="Mol. Biol. Evol.">
        <title>Comparative Genomics of Early-Diverging Mushroom-Forming Fungi Provides Insights into the Origins of Lignocellulose Decay Capabilities.</title>
        <authorList>
            <person name="Nagy L.G."/>
            <person name="Riley R."/>
            <person name="Tritt A."/>
            <person name="Adam C."/>
            <person name="Daum C."/>
            <person name="Floudas D."/>
            <person name="Sun H."/>
            <person name="Yadav J.S."/>
            <person name="Pangilinan J."/>
            <person name="Larsson K.H."/>
            <person name="Matsuura K."/>
            <person name="Barry K."/>
            <person name="Labutti K."/>
            <person name="Kuo R."/>
            <person name="Ohm R.A."/>
            <person name="Bhattacharya S.S."/>
            <person name="Shirouzu T."/>
            <person name="Yoshinaga Y."/>
            <person name="Martin F.M."/>
            <person name="Grigoriev I.V."/>
            <person name="Hibbett D.S."/>
        </authorList>
    </citation>
    <scope>NUCLEOTIDE SEQUENCE [LARGE SCALE GENOMIC DNA]</scope>
    <source>
        <strain evidence="6 7">HHB9708</strain>
    </source>
</reference>
<dbReference type="OrthoDB" id="202470at2759"/>
<evidence type="ECO:0000256" key="4">
    <source>
        <dbReference type="SAM" id="MobiDB-lite"/>
    </source>
</evidence>
<proteinExistence type="inferred from homology"/>
<dbReference type="Pfam" id="PF01370">
    <property type="entry name" value="Epimerase"/>
    <property type="match status" value="1"/>
</dbReference>
<protein>
    <submittedName>
        <fullName evidence="6">NAD(P)-binding protein</fullName>
    </submittedName>
</protein>
<dbReference type="SUPFAM" id="SSF51735">
    <property type="entry name" value="NAD(P)-binding Rossmann-fold domains"/>
    <property type="match status" value="1"/>
</dbReference>
<dbReference type="InterPro" id="IPR036291">
    <property type="entry name" value="NAD(P)-bd_dom_sf"/>
</dbReference>
<sequence length="342" mass="37837">MSTQTQHAVGSFSDTLALGEPPSRDGKNVQKKRVVVTGGSGKLGRATVRELASHGWDVINFDRVPPPPSTGENGEGALPGRYLQIDLTDMGQVMEALSEIDMSYKGVDAVVHLAALPAPGQTASSFQFQTNTMSTYNILEASRKNRIKNLVLASSETLIGLPLIPHPPAFLPITEESERRPESAYSLSKLVGEEMAGQYARWDPELRVVSLRFSNVMLPEDYKKFESWQDDPHLRCWNAWGYIDARDGAQAIRLSLESTLKGHHQFLIANEETVMRTPNVDLIKAVFPDVPYEPTAGPNDSLLSIRKAKDVLGFKPKFGWREQAHGARSGVSQRAAEEKEQW</sequence>
<feature type="domain" description="NAD-dependent epimerase/dehydratase" evidence="5">
    <location>
        <begin position="34"/>
        <end position="225"/>
    </location>
</feature>
<evidence type="ECO:0000256" key="2">
    <source>
        <dbReference type="ARBA" id="ARBA00023002"/>
    </source>
</evidence>
<gene>
    <name evidence="6" type="ORF">SISNIDRAFT_458622</name>
</gene>
<dbReference type="EMBL" id="KV419426">
    <property type="protein sequence ID" value="KZS89677.1"/>
    <property type="molecule type" value="Genomic_DNA"/>
</dbReference>
<evidence type="ECO:0000256" key="1">
    <source>
        <dbReference type="ARBA" id="ARBA00007637"/>
    </source>
</evidence>
<dbReference type="InterPro" id="IPR001509">
    <property type="entry name" value="Epimerase_deHydtase"/>
</dbReference>
<dbReference type="PANTHER" id="PTHR43103:SF5">
    <property type="entry name" value="4-EPIMERASE, PUTATIVE (AFU_ORTHOLOGUE AFUA_7G00360)-RELATED"/>
    <property type="match status" value="1"/>
</dbReference>
<keyword evidence="2" id="KW-0560">Oxidoreductase</keyword>